<name>A0A3M7LCE1_9FLAO</name>
<evidence type="ECO:0000313" key="2">
    <source>
        <dbReference type="EMBL" id="RMZ60371.1"/>
    </source>
</evidence>
<keyword evidence="3" id="KW-1185">Reference proteome</keyword>
<dbReference type="Pfam" id="PF03374">
    <property type="entry name" value="ANT"/>
    <property type="match status" value="1"/>
</dbReference>
<feature type="domain" description="Antirepressor protein C-terminal" evidence="1">
    <location>
        <begin position="9"/>
        <end position="92"/>
    </location>
</feature>
<accession>A0A3M7LCE1</accession>
<evidence type="ECO:0000313" key="3">
    <source>
        <dbReference type="Proteomes" id="UP000267524"/>
    </source>
</evidence>
<proteinExistence type="predicted"/>
<dbReference type="RefSeq" id="WP_122546211.1">
    <property type="nucleotide sequence ID" value="NZ_QWIV01000008.1"/>
</dbReference>
<sequence length="93" mass="10932">MKDTNIFMGDDIIYSKKLYSMEEAAKILNIKKMGRNNLLKALRERNVLDSLNYAHKEYENYLVSTRTEKSWPRYVTLVTPEGLLFLSRLLKGE</sequence>
<reference evidence="2 3" key="1">
    <citation type="submission" date="2018-08" db="EMBL/GenBank/DDBJ databases">
        <title>Chryseobacterium nematophagum: a novel matrix digesting pathogen of nematodes.</title>
        <authorList>
            <person name="Page A."/>
            <person name="Roberts M."/>
            <person name="Felix M.-A."/>
            <person name="Weir W."/>
        </authorList>
    </citation>
    <scope>NUCLEOTIDE SEQUENCE [LARGE SCALE GENOMIC DNA]</scope>
    <source>
        <strain evidence="2 3">JUb275</strain>
    </source>
</reference>
<dbReference type="InterPro" id="IPR005039">
    <property type="entry name" value="Ant_C"/>
</dbReference>
<comment type="caution">
    <text evidence="2">The sequence shown here is derived from an EMBL/GenBank/DDBJ whole genome shotgun (WGS) entry which is preliminary data.</text>
</comment>
<protein>
    <recommendedName>
        <fullName evidence="1">Antirepressor protein C-terminal domain-containing protein</fullName>
    </recommendedName>
</protein>
<dbReference type="Proteomes" id="UP000267524">
    <property type="component" value="Unassembled WGS sequence"/>
</dbReference>
<organism evidence="2 3">
    <name type="scientific">Chryseobacterium nematophagum</name>
    <dbReference type="NCBI Taxonomy" id="2305228"/>
    <lineage>
        <taxon>Bacteria</taxon>
        <taxon>Pseudomonadati</taxon>
        <taxon>Bacteroidota</taxon>
        <taxon>Flavobacteriia</taxon>
        <taxon>Flavobacteriales</taxon>
        <taxon>Weeksellaceae</taxon>
        <taxon>Chryseobacterium group</taxon>
        <taxon>Chryseobacterium</taxon>
    </lineage>
</organism>
<evidence type="ECO:0000259" key="1">
    <source>
        <dbReference type="Pfam" id="PF03374"/>
    </source>
</evidence>
<dbReference type="AlphaFoldDB" id="A0A3M7LCE1"/>
<gene>
    <name evidence="2" type="ORF">D1632_05380</name>
</gene>
<dbReference type="EMBL" id="QWIV01000008">
    <property type="protein sequence ID" value="RMZ60371.1"/>
    <property type="molecule type" value="Genomic_DNA"/>
</dbReference>
<dbReference type="GO" id="GO:0003677">
    <property type="term" value="F:DNA binding"/>
    <property type="evidence" value="ECO:0007669"/>
    <property type="project" value="InterPro"/>
</dbReference>